<dbReference type="InterPro" id="IPR052906">
    <property type="entry name" value="Type_IV_Methyl-Rstrct_Enzyme"/>
</dbReference>
<accession>A0A564SJQ6</accession>
<reference evidence="4 5" key="1">
    <citation type="submission" date="2019-07" db="EMBL/GenBank/DDBJ databases">
        <authorList>
            <person name="Hibberd C M."/>
            <person name="Gehrig L. J."/>
            <person name="Chang H.-W."/>
            <person name="Venkatesh S."/>
        </authorList>
    </citation>
    <scope>NUCLEOTIDE SEQUENCE [LARGE SCALE GENOMIC DNA]</scope>
    <source>
        <strain evidence="4">Faecalibacterium_prausnitzii_JG_BgPS064</strain>
    </source>
</reference>
<dbReference type="GO" id="GO:0009307">
    <property type="term" value="P:DNA restriction-modification system"/>
    <property type="evidence" value="ECO:0007669"/>
    <property type="project" value="InterPro"/>
</dbReference>
<dbReference type="InterPro" id="IPR007560">
    <property type="entry name" value="Restrct_endonuc_IV_Mrr"/>
</dbReference>
<dbReference type="Pfam" id="PF14338">
    <property type="entry name" value="Mrr_N"/>
    <property type="match status" value="1"/>
</dbReference>
<dbReference type="EMBL" id="CABHMY010000044">
    <property type="protein sequence ID" value="VUW94670.1"/>
    <property type="molecule type" value="Genomic_DNA"/>
</dbReference>
<protein>
    <submittedName>
        <fullName evidence="4">Mrr restriction system protein</fullName>
    </submittedName>
    <submittedName>
        <fullName evidence="3">Restriction endonuclease</fullName>
    </submittedName>
</protein>
<keyword evidence="5" id="KW-1185">Reference proteome</keyword>
<proteinExistence type="predicted"/>
<sequence>MAIPKYNELYRPLLTVLQDGAPHSMKDVRSSIAQMLHLTEQDLGETLSNGSSVYTGRVGWAKTYLKKAELIDSPQRGYINITPSGRKVLASKEPITNLILAQQCPTFVEFYQRKNIDGVSVVPAPTVVHDDTPETPQETFDRVYSLINDQLADDLLTAVLEQSPAFFEQLVVDLMKAMDYGDGFVTKYSGDDGIDGIIHEDKLGFNLIYIQAKRWKTDITIGKPELQKFAGAMMGPPKVEKGLFITTAKFSPKAKEYATAQHIILVDGKKLTELMIEYGVGVSTQKAYLIKRIDSDYFSDND</sequence>
<reference evidence="3" key="2">
    <citation type="submission" date="2021-02" db="EMBL/GenBank/DDBJ databases">
        <title>Infant gut strain persistence is associated with maternal origin, phylogeny, and functional potential including surface adhesion and iron acquisition.</title>
        <authorList>
            <person name="Lou Y.C."/>
        </authorList>
    </citation>
    <scope>NUCLEOTIDE SEQUENCE</scope>
    <source>
        <strain evidence="3">L2_039_000G1_dasL2_039_000G1_maxbin2.maxbin.077</strain>
    </source>
</reference>
<feature type="domain" description="Restriction endonuclease type IV Mrr" evidence="1">
    <location>
        <begin position="161"/>
        <end position="275"/>
    </location>
</feature>
<feature type="domain" description="Restriction system protein Mrr-like N-terminal" evidence="2">
    <location>
        <begin position="6"/>
        <end position="90"/>
    </location>
</feature>
<dbReference type="Proteomes" id="UP000811365">
    <property type="component" value="Unassembled WGS sequence"/>
</dbReference>
<evidence type="ECO:0000313" key="4">
    <source>
        <dbReference type="EMBL" id="VUW94670.1"/>
    </source>
</evidence>
<gene>
    <name evidence="4" type="primary">mrr</name>
    <name evidence="4" type="ORF">FPPS064S07_02168</name>
    <name evidence="3" type="ORF">KH315_13950</name>
</gene>
<name>A0A564SJQ6_9FIRM</name>
<dbReference type="AlphaFoldDB" id="A0A564SJQ6"/>
<dbReference type="GO" id="GO:0015666">
    <property type="term" value="F:restriction endodeoxyribonuclease activity"/>
    <property type="evidence" value="ECO:0007669"/>
    <property type="project" value="TreeGrafter"/>
</dbReference>
<dbReference type="Pfam" id="PF04471">
    <property type="entry name" value="Mrr_cat"/>
    <property type="match status" value="1"/>
</dbReference>
<evidence type="ECO:0000259" key="1">
    <source>
        <dbReference type="Pfam" id="PF04471"/>
    </source>
</evidence>
<dbReference type="InterPro" id="IPR011335">
    <property type="entry name" value="Restrct_endonuc-II-like"/>
</dbReference>
<evidence type="ECO:0000313" key="5">
    <source>
        <dbReference type="Proteomes" id="UP000406184"/>
    </source>
</evidence>
<evidence type="ECO:0000313" key="3">
    <source>
        <dbReference type="EMBL" id="MBS6623232.1"/>
    </source>
</evidence>
<dbReference type="RefSeq" id="WP_158398000.1">
    <property type="nucleotide sequence ID" value="NZ_CABHMY010000044.1"/>
</dbReference>
<organism evidence="4 5">
    <name type="scientific">Faecalibacterium prausnitzii</name>
    <dbReference type="NCBI Taxonomy" id="853"/>
    <lineage>
        <taxon>Bacteria</taxon>
        <taxon>Bacillati</taxon>
        <taxon>Bacillota</taxon>
        <taxon>Clostridia</taxon>
        <taxon>Eubacteriales</taxon>
        <taxon>Oscillospiraceae</taxon>
        <taxon>Faecalibacterium</taxon>
    </lineage>
</organism>
<dbReference type="PANTHER" id="PTHR30015">
    <property type="entry name" value="MRR RESTRICTION SYSTEM PROTEIN"/>
    <property type="match status" value="1"/>
</dbReference>
<dbReference type="InterPro" id="IPR025745">
    <property type="entry name" value="Mrr-like_N_dom"/>
</dbReference>
<keyword evidence="3" id="KW-0540">Nuclease</keyword>
<dbReference type="GO" id="GO:0003677">
    <property type="term" value="F:DNA binding"/>
    <property type="evidence" value="ECO:0007669"/>
    <property type="project" value="InterPro"/>
</dbReference>
<dbReference type="Proteomes" id="UP000406184">
    <property type="component" value="Unassembled WGS sequence"/>
</dbReference>
<dbReference type="InterPro" id="IPR011856">
    <property type="entry name" value="tRNA_endonuc-like_dom_sf"/>
</dbReference>
<keyword evidence="3" id="KW-0378">Hydrolase</keyword>
<dbReference type="SUPFAM" id="SSF52980">
    <property type="entry name" value="Restriction endonuclease-like"/>
    <property type="match status" value="1"/>
</dbReference>
<dbReference type="PANTHER" id="PTHR30015:SF7">
    <property type="entry name" value="TYPE IV METHYL-DIRECTED RESTRICTION ENZYME ECOKMRR"/>
    <property type="match status" value="1"/>
</dbReference>
<dbReference type="EMBL" id="JAGZYH010000081">
    <property type="protein sequence ID" value="MBS6623232.1"/>
    <property type="molecule type" value="Genomic_DNA"/>
</dbReference>
<dbReference type="Gene3D" id="3.40.1350.10">
    <property type="match status" value="1"/>
</dbReference>
<keyword evidence="3" id="KW-0255">Endonuclease</keyword>
<evidence type="ECO:0000259" key="2">
    <source>
        <dbReference type="Pfam" id="PF14338"/>
    </source>
</evidence>